<feature type="transmembrane region" description="Helical" evidence="1">
    <location>
        <begin position="12"/>
        <end position="29"/>
    </location>
</feature>
<keyword evidence="1" id="KW-0812">Transmembrane</keyword>
<organism evidence="2 3">
    <name type="scientific">Mariniflexile jejuense</name>
    <dbReference type="NCBI Taxonomy" id="1173582"/>
    <lineage>
        <taxon>Bacteria</taxon>
        <taxon>Pseudomonadati</taxon>
        <taxon>Bacteroidota</taxon>
        <taxon>Flavobacteriia</taxon>
        <taxon>Flavobacteriales</taxon>
        <taxon>Flavobacteriaceae</taxon>
        <taxon>Mariniflexile</taxon>
    </lineage>
</organism>
<feature type="transmembrane region" description="Helical" evidence="1">
    <location>
        <begin position="119"/>
        <end position="142"/>
    </location>
</feature>
<feature type="transmembrane region" description="Helical" evidence="1">
    <location>
        <begin position="178"/>
        <end position="200"/>
    </location>
</feature>
<reference evidence="3" key="1">
    <citation type="journal article" date="2019" name="Int. J. Syst. Evol. Microbiol.">
        <title>The Global Catalogue of Microorganisms (GCM) 10K type strain sequencing project: providing services to taxonomists for standard genome sequencing and annotation.</title>
        <authorList>
            <consortium name="The Broad Institute Genomics Platform"/>
            <consortium name="The Broad Institute Genome Sequencing Center for Infectious Disease"/>
            <person name="Wu L."/>
            <person name="Ma J."/>
        </authorList>
    </citation>
    <scope>NUCLEOTIDE SEQUENCE [LARGE SCALE GENOMIC DNA]</scope>
    <source>
        <strain evidence="3">CCUG 62414</strain>
    </source>
</reference>
<evidence type="ECO:0000313" key="2">
    <source>
        <dbReference type="EMBL" id="MFD0988996.1"/>
    </source>
</evidence>
<name>A0ABW3JFG9_9FLAO</name>
<feature type="transmembrane region" description="Helical" evidence="1">
    <location>
        <begin position="60"/>
        <end position="78"/>
    </location>
</feature>
<feature type="transmembrane region" description="Helical" evidence="1">
    <location>
        <begin position="212"/>
        <end position="231"/>
    </location>
</feature>
<feature type="transmembrane region" description="Helical" evidence="1">
    <location>
        <begin position="90"/>
        <end position="107"/>
    </location>
</feature>
<keyword evidence="3" id="KW-1185">Reference proteome</keyword>
<gene>
    <name evidence="2" type="ORF">ACFQ1R_02700</name>
</gene>
<keyword evidence="1" id="KW-1133">Transmembrane helix</keyword>
<keyword evidence="1" id="KW-0472">Membrane</keyword>
<protein>
    <recommendedName>
        <fullName evidence="4">YhhN-like protein</fullName>
    </recommendedName>
</protein>
<feature type="transmembrane region" description="Helical" evidence="1">
    <location>
        <begin position="148"/>
        <end position="171"/>
    </location>
</feature>
<dbReference type="EMBL" id="JBHTJI010000001">
    <property type="protein sequence ID" value="MFD0988996.1"/>
    <property type="molecule type" value="Genomic_DNA"/>
</dbReference>
<evidence type="ECO:0008006" key="4">
    <source>
        <dbReference type="Google" id="ProtNLM"/>
    </source>
</evidence>
<accession>A0ABW3JFG9</accession>
<dbReference type="Proteomes" id="UP001597061">
    <property type="component" value="Unassembled WGS sequence"/>
</dbReference>
<evidence type="ECO:0000313" key="3">
    <source>
        <dbReference type="Proteomes" id="UP001597061"/>
    </source>
</evidence>
<proteinExistence type="predicted"/>
<sequence>MNNWLNFTFKKIFLFALILLIAINSVGVASEDALIMKTAMPLFIPVFLIFFLVKYNKLGVAFILFLLFSFLGDIASMFFSEEILLEATSILYIISYLYLLIMVLPKFKFLEVNAIVGTYLLLVFSITIYFLYLIYSVLQTIIPNHTEVLLFGLKSAVLIVLGFISFAVYLNTQTKQSVLFLTAIIFFGLSVIMNYINLYYLYNWSFELLQRVLYALALYVMFIYIMNSNFIKKPKQIKIKESEHYASDTVLS</sequence>
<evidence type="ECO:0000256" key="1">
    <source>
        <dbReference type="SAM" id="Phobius"/>
    </source>
</evidence>
<feature type="transmembrane region" description="Helical" evidence="1">
    <location>
        <begin position="35"/>
        <end position="53"/>
    </location>
</feature>
<dbReference type="RefSeq" id="WP_379924571.1">
    <property type="nucleotide sequence ID" value="NZ_JBHTJI010000001.1"/>
</dbReference>
<comment type="caution">
    <text evidence="2">The sequence shown here is derived from an EMBL/GenBank/DDBJ whole genome shotgun (WGS) entry which is preliminary data.</text>
</comment>